<proteinExistence type="inferred from homology"/>
<dbReference type="InterPro" id="IPR050529">
    <property type="entry name" value="CYP450_sterol_14alpha_dmase"/>
</dbReference>
<evidence type="ECO:0000256" key="6">
    <source>
        <dbReference type="ARBA" id="ARBA00023033"/>
    </source>
</evidence>
<keyword evidence="7" id="KW-1133">Transmembrane helix</keyword>
<gene>
    <name evidence="8" type="ORF">SCAR479_04571</name>
</gene>
<accession>A0ABR2XXK8</accession>
<name>A0ABR2XXK8_9PEZI</name>
<feature type="transmembrane region" description="Helical" evidence="7">
    <location>
        <begin position="299"/>
        <end position="319"/>
    </location>
</feature>
<protein>
    <submittedName>
        <fullName evidence="8">Cytochrome P450</fullName>
    </submittedName>
</protein>
<dbReference type="CDD" id="cd11040">
    <property type="entry name" value="CYP7_CYP8-like"/>
    <property type="match status" value="1"/>
</dbReference>
<dbReference type="SUPFAM" id="SSF48264">
    <property type="entry name" value="Cytochrome P450"/>
    <property type="match status" value="1"/>
</dbReference>
<keyword evidence="7" id="KW-0472">Membrane</keyword>
<dbReference type="PANTHER" id="PTHR24304">
    <property type="entry name" value="CYTOCHROME P450 FAMILY 7"/>
    <property type="match status" value="1"/>
</dbReference>
<dbReference type="Pfam" id="PF00067">
    <property type="entry name" value="p450"/>
    <property type="match status" value="1"/>
</dbReference>
<dbReference type="EMBL" id="JARVKM010000015">
    <property type="protein sequence ID" value="KAK9778549.1"/>
    <property type="molecule type" value="Genomic_DNA"/>
</dbReference>
<keyword evidence="9" id="KW-1185">Reference proteome</keyword>
<evidence type="ECO:0000256" key="2">
    <source>
        <dbReference type="ARBA" id="ARBA00010617"/>
    </source>
</evidence>
<dbReference type="PANTHER" id="PTHR24304:SF2">
    <property type="entry name" value="24-HYDROXYCHOLESTEROL 7-ALPHA-HYDROXYLASE"/>
    <property type="match status" value="1"/>
</dbReference>
<feature type="transmembrane region" description="Helical" evidence="7">
    <location>
        <begin position="6"/>
        <end position="23"/>
    </location>
</feature>
<reference evidence="8 9" key="1">
    <citation type="submission" date="2024-02" db="EMBL/GenBank/DDBJ databases">
        <title>First draft genome assembly of two strains of Seiridium cardinale.</title>
        <authorList>
            <person name="Emiliani G."/>
            <person name="Scali E."/>
        </authorList>
    </citation>
    <scope>NUCLEOTIDE SEQUENCE [LARGE SCALE GENOMIC DNA]</scope>
    <source>
        <strain evidence="8 9">BM-138-000479</strain>
    </source>
</reference>
<keyword evidence="6" id="KW-0560">Oxidoreductase</keyword>
<comment type="caution">
    <text evidence="8">The sequence shown here is derived from an EMBL/GenBank/DDBJ whole genome shotgun (WGS) entry which is preliminary data.</text>
</comment>
<evidence type="ECO:0000256" key="3">
    <source>
        <dbReference type="ARBA" id="ARBA00022617"/>
    </source>
</evidence>
<keyword evidence="4" id="KW-0479">Metal-binding</keyword>
<dbReference type="InterPro" id="IPR001128">
    <property type="entry name" value="Cyt_P450"/>
</dbReference>
<dbReference type="InterPro" id="IPR002403">
    <property type="entry name" value="Cyt_P450_E_grp-IV"/>
</dbReference>
<evidence type="ECO:0000256" key="5">
    <source>
        <dbReference type="ARBA" id="ARBA00023004"/>
    </source>
</evidence>
<keyword evidence="5" id="KW-0408">Iron</keyword>
<comment type="similarity">
    <text evidence="2">Belongs to the cytochrome P450 family.</text>
</comment>
<evidence type="ECO:0000313" key="8">
    <source>
        <dbReference type="EMBL" id="KAK9778549.1"/>
    </source>
</evidence>
<dbReference type="Gene3D" id="1.10.630.10">
    <property type="entry name" value="Cytochrome P450"/>
    <property type="match status" value="1"/>
</dbReference>
<dbReference type="PRINTS" id="PR00465">
    <property type="entry name" value="EP450IV"/>
</dbReference>
<sequence>MAGPSSPLIIIVLPILILVSVLVRHHSRKKLQQPPLLSETVPYVSNAWQFMTNKRLFINRVREALRESPVVRCRLGPLTLHLVPGGSSVSAIFRSSFTSDPWILRILEHTAGYTSTDLAKFMADKSGCATLPRLSSSGPVAPYKRIWYAMHRTHEEGLVSARSVAAFSASFQEFLGHQLSEFRTAEWVRVRIFDFLKKHMSIAATLSVLGSRILDINPGFIEAFWQYEQFAESLSFGLPCLNRQAISSRERFCCMCRKWYELAEQEFDWDIAELPHNPDWEPVFGSRISRGLARWGKSFGFSVESLGAAYALLLFGLHANTIPICTWMTMEVIKDLDLYRAIKEEISRAKITDGPLAGSLEPHKLASLPLLQSVYTESLRLHVSILVTRTSTQPVTISGYNIPKGSVFQAPTEVGYLDEAVWSTPDHPASEFWAYRHVKEVERTDDMGNVAKGLEFSIGTRSGSYFPFGGGISICAGRNFAKAEVLLAMAMIISEFDVEFIEWVKLDGSCSDRPALDNGGYADAVAAPPDRDIEIRWRKTF</sequence>
<evidence type="ECO:0000256" key="1">
    <source>
        <dbReference type="ARBA" id="ARBA00001971"/>
    </source>
</evidence>
<comment type="cofactor">
    <cofactor evidence="1">
        <name>heme</name>
        <dbReference type="ChEBI" id="CHEBI:30413"/>
    </cofactor>
</comment>
<organism evidence="8 9">
    <name type="scientific">Seiridium cardinale</name>
    <dbReference type="NCBI Taxonomy" id="138064"/>
    <lineage>
        <taxon>Eukaryota</taxon>
        <taxon>Fungi</taxon>
        <taxon>Dikarya</taxon>
        <taxon>Ascomycota</taxon>
        <taxon>Pezizomycotina</taxon>
        <taxon>Sordariomycetes</taxon>
        <taxon>Xylariomycetidae</taxon>
        <taxon>Amphisphaeriales</taxon>
        <taxon>Sporocadaceae</taxon>
        <taxon>Seiridium</taxon>
    </lineage>
</organism>
<dbReference type="Proteomes" id="UP001465668">
    <property type="component" value="Unassembled WGS sequence"/>
</dbReference>
<keyword evidence="7" id="KW-0812">Transmembrane</keyword>
<evidence type="ECO:0000313" key="9">
    <source>
        <dbReference type="Proteomes" id="UP001465668"/>
    </source>
</evidence>
<keyword evidence="3" id="KW-0349">Heme</keyword>
<evidence type="ECO:0000256" key="7">
    <source>
        <dbReference type="SAM" id="Phobius"/>
    </source>
</evidence>
<dbReference type="InterPro" id="IPR036396">
    <property type="entry name" value="Cyt_P450_sf"/>
</dbReference>
<keyword evidence="6" id="KW-0503">Monooxygenase</keyword>
<evidence type="ECO:0000256" key="4">
    <source>
        <dbReference type="ARBA" id="ARBA00022723"/>
    </source>
</evidence>